<feature type="compositionally biased region" description="Basic and acidic residues" evidence="1">
    <location>
        <begin position="33"/>
        <end position="46"/>
    </location>
</feature>
<evidence type="ECO:0000313" key="2">
    <source>
        <dbReference type="EMBL" id="POO02876.1"/>
    </source>
</evidence>
<dbReference type="InParanoid" id="A0A2P5FYK5"/>
<proteinExistence type="predicted"/>
<accession>A0A2P5FYK5</accession>
<dbReference type="Proteomes" id="UP000237000">
    <property type="component" value="Unassembled WGS sequence"/>
</dbReference>
<comment type="caution">
    <text evidence="2">The sequence shown here is derived from an EMBL/GenBank/DDBJ whole genome shotgun (WGS) entry which is preliminary data.</text>
</comment>
<reference evidence="3" key="1">
    <citation type="submission" date="2016-06" db="EMBL/GenBank/DDBJ databases">
        <title>Parallel loss of symbiosis genes in relatives of nitrogen-fixing non-legume Parasponia.</title>
        <authorList>
            <person name="Van Velzen R."/>
            <person name="Holmer R."/>
            <person name="Bu F."/>
            <person name="Rutten L."/>
            <person name="Van Zeijl A."/>
            <person name="Liu W."/>
            <person name="Santuari L."/>
            <person name="Cao Q."/>
            <person name="Sharma T."/>
            <person name="Shen D."/>
            <person name="Roswanjaya Y."/>
            <person name="Wardhani T."/>
            <person name="Kalhor M.S."/>
            <person name="Jansen J."/>
            <person name="Van den Hoogen J."/>
            <person name="Gungor B."/>
            <person name="Hartog M."/>
            <person name="Hontelez J."/>
            <person name="Verver J."/>
            <person name="Yang W.-C."/>
            <person name="Schijlen E."/>
            <person name="Repin R."/>
            <person name="Schilthuizen M."/>
            <person name="Schranz E."/>
            <person name="Heidstra R."/>
            <person name="Miyata K."/>
            <person name="Fedorova E."/>
            <person name="Kohlen W."/>
            <person name="Bisseling T."/>
            <person name="Smit S."/>
            <person name="Geurts R."/>
        </authorList>
    </citation>
    <scope>NUCLEOTIDE SEQUENCE [LARGE SCALE GENOMIC DNA]</scope>
    <source>
        <strain evidence="3">cv. RG33-2</strain>
    </source>
</reference>
<dbReference type="OrthoDB" id="10458798at2759"/>
<dbReference type="EMBL" id="JXTC01000003">
    <property type="protein sequence ID" value="POO02876.1"/>
    <property type="molecule type" value="Genomic_DNA"/>
</dbReference>
<evidence type="ECO:0000256" key="1">
    <source>
        <dbReference type="SAM" id="MobiDB-lite"/>
    </source>
</evidence>
<evidence type="ECO:0000313" key="3">
    <source>
        <dbReference type="Proteomes" id="UP000237000"/>
    </source>
</evidence>
<name>A0A2P5FYK5_TREOI</name>
<feature type="region of interest" description="Disordered" evidence="1">
    <location>
        <begin position="33"/>
        <end position="68"/>
    </location>
</feature>
<protein>
    <submittedName>
        <fullName evidence="2">Uncharacterized protein</fullName>
    </submittedName>
</protein>
<gene>
    <name evidence="2" type="ORF">TorRG33x02_009370</name>
</gene>
<organism evidence="2 3">
    <name type="scientific">Trema orientale</name>
    <name type="common">Charcoal tree</name>
    <name type="synonym">Celtis orientalis</name>
    <dbReference type="NCBI Taxonomy" id="63057"/>
    <lineage>
        <taxon>Eukaryota</taxon>
        <taxon>Viridiplantae</taxon>
        <taxon>Streptophyta</taxon>
        <taxon>Embryophyta</taxon>
        <taxon>Tracheophyta</taxon>
        <taxon>Spermatophyta</taxon>
        <taxon>Magnoliopsida</taxon>
        <taxon>eudicotyledons</taxon>
        <taxon>Gunneridae</taxon>
        <taxon>Pentapetalae</taxon>
        <taxon>rosids</taxon>
        <taxon>fabids</taxon>
        <taxon>Rosales</taxon>
        <taxon>Cannabaceae</taxon>
        <taxon>Trema</taxon>
    </lineage>
</organism>
<keyword evidence="3" id="KW-1185">Reference proteome</keyword>
<sequence length="68" mass="7557">METQEGSRATEGSMERWIADIDGVLDLVEAILEHSEAEQESDENHHQNHARAQHAHPAPAAHDLPLLN</sequence>
<dbReference type="AlphaFoldDB" id="A0A2P5FYK5"/>